<dbReference type="Pfam" id="PF06839">
    <property type="entry name" value="Zn_ribbon_GRF"/>
    <property type="match status" value="1"/>
</dbReference>
<keyword evidence="2" id="KW-0863">Zinc-finger</keyword>
<keyword evidence="4" id="KW-1133">Transmembrane helix</keyword>
<organism evidence="6 7">
    <name type="scientific">Carya illinoinensis</name>
    <name type="common">Pecan</name>
    <dbReference type="NCBI Taxonomy" id="32201"/>
    <lineage>
        <taxon>Eukaryota</taxon>
        <taxon>Viridiplantae</taxon>
        <taxon>Streptophyta</taxon>
        <taxon>Embryophyta</taxon>
        <taxon>Tracheophyta</taxon>
        <taxon>Spermatophyta</taxon>
        <taxon>Magnoliopsida</taxon>
        <taxon>eudicotyledons</taxon>
        <taxon>Gunneridae</taxon>
        <taxon>Pentapetalae</taxon>
        <taxon>rosids</taxon>
        <taxon>fabids</taxon>
        <taxon>Fagales</taxon>
        <taxon>Juglandaceae</taxon>
        <taxon>Carya</taxon>
    </lineage>
</organism>
<keyword evidence="1" id="KW-0479">Metal-binding</keyword>
<reference evidence="6" key="1">
    <citation type="submission" date="2020-12" db="EMBL/GenBank/DDBJ databases">
        <title>WGS assembly of Carya illinoinensis cv. Pawnee.</title>
        <authorList>
            <person name="Platts A."/>
            <person name="Shu S."/>
            <person name="Wright S."/>
            <person name="Barry K."/>
            <person name="Edger P."/>
            <person name="Pires J.C."/>
            <person name="Schmutz J."/>
        </authorList>
    </citation>
    <scope>NUCLEOTIDE SEQUENCE</scope>
    <source>
        <tissue evidence="6">Leaf</tissue>
    </source>
</reference>
<dbReference type="AlphaFoldDB" id="A0A8T1QGW5"/>
<evidence type="ECO:0000313" key="7">
    <source>
        <dbReference type="Proteomes" id="UP000811609"/>
    </source>
</evidence>
<accession>A0A8T1QGW5</accession>
<keyword evidence="4" id="KW-0472">Membrane</keyword>
<dbReference type="PANTHER" id="PTHR33248">
    <property type="entry name" value="ZINC ION-BINDING PROTEIN"/>
    <property type="match status" value="1"/>
</dbReference>
<gene>
    <name evidence="6" type="ORF">CIPAW_05G103700</name>
</gene>
<feature type="transmembrane region" description="Helical" evidence="4">
    <location>
        <begin position="137"/>
        <end position="155"/>
    </location>
</feature>
<dbReference type="EMBL" id="CM031813">
    <property type="protein sequence ID" value="KAG6653836.1"/>
    <property type="molecule type" value="Genomic_DNA"/>
</dbReference>
<evidence type="ECO:0000256" key="1">
    <source>
        <dbReference type="ARBA" id="ARBA00022723"/>
    </source>
</evidence>
<evidence type="ECO:0000256" key="2">
    <source>
        <dbReference type="ARBA" id="ARBA00022771"/>
    </source>
</evidence>
<comment type="caution">
    <text evidence="6">The sequence shown here is derived from an EMBL/GenBank/DDBJ whole genome shotgun (WGS) entry which is preliminary data.</text>
</comment>
<dbReference type="InterPro" id="IPR010666">
    <property type="entry name" value="Znf_GRF"/>
</dbReference>
<dbReference type="Proteomes" id="UP000811609">
    <property type="component" value="Chromosome 5"/>
</dbReference>
<sequence length="159" mass="18454">MSSPSTSSTSFGKCTVSQPLCFCEVEATLRYSNTPRNPGCPFFGCPKYNNEGLPFCKFFKWVDGTLDIEQEVHQIKIELLRKDEELKRILDDFQQREIKFRKRADAIEKMLSNILEEVQKKDLVLLKQEAENRRSRTLLHLYWAVAIVVSCYILLSNQA</sequence>
<dbReference type="GO" id="GO:0008270">
    <property type="term" value="F:zinc ion binding"/>
    <property type="evidence" value="ECO:0007669"/>
    <property type="project" value="UniProtKB-KW"/>
</dbReference>
<evidence type="ECO:0000256" key="4">
    <source>
        <dbReference type="SAM" id="Phobius"/>
    </source>
</evidence>
<proteinExistence type="predicted"/>
<keyword evidence="7" id="KW-1185">Reference proteome</keyword>
<name>A0A8T1QGW5_CARIL</name>
<feature type="domain" description="GRF-type" evidence="5">
    <location>
        <begin position="19"/>
        <end position="63"/>
    </location>
</feature>
<evidence type="ECO:0000313" key="6">
    <source>
        <dbReference type="EMBL" id="KAG6653836.1"/>
    </source>
</evidence>
<evidence type="ECO:0000259" key="5">
    <source>
        <dbReference type="Pfam" id="PF06839"/>
    </source>
</evidence>
<protein>
    <recommendedName>
        <fullName evidence="5">GRF-type domain-containing protein</fullName>
    </recommendedName>
</protein>
<evidence type="ECO:0000256" key="3">
    <source>
        <dbReference type="ARBA" id="ARBA00022833"/>
    </source>
</evidence>
<keyword evidence="3" id="KW-0862">Zinc</keyword>
<keyword evidence="4" id="KW-0812">Transmembrane</keyword>